<proteinExistence type="predicted"/>
<reference evidence="3 4" key="1">
    <citation type="submission" date="2025-04" db="UniProtKB">
        <authorList>
            <consortium name="RefSeq"/>
        </authorList>
    </citation>
    <scope>IDENTIFICATION</scope>
</reference>
<keyword evidence="1" id="KW-1133">Transmembrane helix</keyword>
<evidence type="ECO:0000313" key="2">
    <source>
        <dbReference type="Proteomes" id="UP000079169"/>
    </source>
</evidence>
<dbReference type="AlphaFoldDB" id="A0A1S4EEK5"/>
<keyword evidence="1" id="KW-0472">Membrane</keyword>
<protein>
    <submittedName>
        <fullName evidence="3 4">Uncharacterized protein LOC103511547</fullName>
    </submittedName>
</protein>
<dbReference type="RefSeq" id="XP_017300527.1">
    <property type="nucleotide sequence ID" value="XM_017445038.2"/>
</dbReference>
<keyword evidence="1" id="KW-0812">Transmembrane</keyword>
<evidence type="ECO:0000313" key="3">
    <source>
        <dbReference type="RefSeq" id="XP_017300527.1"/>
    </source>
</evidence>
<dbReference type="RefSeq" id="XP_026681099.1">
    <property type="nucleotide sequence ID" value="XM_026825298.1"/>
</dbReference>
<dbReference type="Proteomes" id="UP000079169">
    <property type="component" value="Unplaced"/>
</dbReference>
<dbReference type="KEGG" id="dci:103511547"/>
<dbReference type="PaxDb" id="121845-A0A1S4EEK5"/>
<accession>A0A1S4EEK5</accession>
<evidence type="ECO:0000256" key="1">
    <source>
        <dbReference type="SAM" id="Phobius"/>
    </source>
</evidence>
<gene>
    <name evidence="3 4" type="primary">LOC103511547</name>
</gene>
<name>A0A1S4EEK5_DIACI</name>
<organism evidence="2 3">
    <name type="scientific">Diaphorina citri</name>
    <name type="common">Asian citrus psyllid</name>
    <dbReference type="NCBI Taxonomy" id="121845"/>
    <lineage>
        <taxon>Eukaryota</taxon>
        <taxon>Metazoa</taxon>
        <taxon>Ecdysozoa</taxon>
        <taxon>Arthropoda</taxon>
        <taxon>Hexapoda</taxon>
        <taxon>Insecta</taxon>
        <taxon>Pterygota</taxon>
        <taxon>Neoptera</taxon>
        <taxon>Paraneoptera</taxon>
        <taxon>Hemiptera</taxon>
        <taxon>Sternorrhyncha</taxon>
        <taxon>Psylloidea</taxon>
        <taxon>Psyllidae</taxon>
        <taxon>Diaphorininae</taxon>
        <taxon>Diaphorina</taxon>
    </lineage>
</organism>
<dbReference type="CTD" id="246602"/>
<dbReference type="OMA" id="QWIWRYW"/>
<keyword evidence="2" id="KW-1185">Reference proteome</keyword>
<feature type="transmembrane region" description="Helical" evidence="1">
    <location>
        <begin position="35"/>
        <end position="52"/>
    </location>
</feature>
<sequence>MADAAKSSGRPMEYPYTYSAKLARFPYKFYLTKQWIWKTMPFALLIVAPLYYKLSKLSNSPENVAKWKEIRRKELEGHHDD</sequence>
<dbReference type="GeneID" id="103511547"/>
<evidence type="ECO:0000313" key="4">
    <source>
        <dbReference type="RefSeq" id="XP_026681099.1"/>
    </source>
</evidence>